<dbReference type="EMBL" id="CP016374">
    <property type="protein sequence ID" value="AQX02365.1"/>
    <property type="molecule type" value="Genomic_DNA"/>
</dbReference>
<evidence type="ECO:0000313" key="3">
    <source>
        <dbReference type="Proteomes" id="UP000190848"/>
    </source>
</evidence>
<evidence type="ECO:0000313" key="2">
    <source>
        <dbReference type="EMBL" id="AQX02365.1"/>
    </source>
</evidence>
<protein>
    <submittedName>
        <fullName evidence="2">Uncharacterized protein</fullName>
    </submittedName>
</protein>
<dbReference type="Proteomes" id="UP000190848">
    <property type="component" value="Chromosome"/>
</dbReference>
<name>A0AAU8UWK0_9FLAO</name>
<dbReference type="NCBIfam" id="NF047798">
    <property type="entry name" value="leader_Chryseo"/>
    <property type="match status" value="1"/>
</dbReference>
<reference evidence="2 3" key="1">
    <citation type="submission" date="2016-07" db="EMBL/GenBank/DDBJ databases">
        <title>Revisiting the taxonomy of the Elizabethkingia Genus using Whole-Genome Sequencing, Optical Mapping, and MALDI-TOF, along with proposal of three novel Elizabethkingia species: Elizabethkingia bruuniana sp. nov., Elizabethkingia ursingii sp. nov., and Elizabethkingia occulta sp. nov.</title>
        <authorList>
            <person name="Nicholson A.C."/>
        </authorList>
    </citation>
    <scope>NUCLEOTIDE SEQUENCE [LARGE SCALE GENOMIC DNA]</scope>
    <source>
        <strain evidence="2 3">F3201</strain>
    </source>
</reference>
<organism evidence="2 3">
    <name type="scientific">Elizabethkingia anophelis</name>
    <dbReference type="NCBI Taxonomy" id="1117645"/>
    <lineage>
        <taxon>Bacteria</taxon>
        <taxon>Pseudomonadati</taxon>
        <taxon>Bacteroidota</taxon>
        <taxon>Flavobacteriia</taxon>
        <taxon>Flavobacteriales</taxon>
        <taxon>Weeksellaceae</taxon>
        <taxon>Elizabethkingia</taxon>
    </lineage>
</organism>
<accession>A0AAU8UWK0</accession>
<gene>
    <name evidence="2" type="ORF">BBD32_13300</name>
</gene>
<feature type="region of interest" description="Disordered" evidence="1">
    <location>
        <begin position="53"/>
        <end position="81"/>
    </location>
</feature>
<dbReference type="KEGG" id="een:BBD30_00950"/>
<proteinExistence type="predicted"/>
<evidence type="ECO:0000256" key="1">
    <source>
        <dbReference type="SAM" id="MobiDB-lite"/>
    </source>
</evidence>
<dbReference type="AlphaFoldDB" id="A0AAU8UWK0"/>
<sequence length="81" mass="8308">MKNLKQLSRSSLKNVFGGDFRSSCSTKCANGKSIATVNCAGGCTVEDGKWAGCSDSSHETAVCPNPKPGEGIPETPSDSLG</sequence>
<dbReference type="RefSeq" id="WP_052014364.1">
    <property type="nucleotide sequence ID" value="NZ_CP016372.1"/>
</dbReference>
<dbReference type="InterPro" id="IPR058074">
    <property type="entry name" value="Bacteriocin-like"/>
</dbReference>